<proteinExistence type="predicted"/>
<gene>
    <name evidence="1" type="ORF">JHT90_11540</name>
</gene>
<sequence length="123" mass="13427">MSYATITVLPPVGKEKVVICLESGHSALVAKKGGKGTDISSRFQQKAALMGCIIRNMVEVKQEEKPAKDQVITSIIEAIKKLQPDEYSAGYPNLEAVIKQAGFKVSQSQLTKAWTAFQQEAMQ</sequence>
<dbReference type="RefSeq" id="WP_201091096.1">
    <property type="nucleotide sequence ID" value="NZ_CP067393.1"/>
</dbReference>
<accession>A0A974NEA7</accession>
<organism evidence="1 2">
    <name type="scientific">Entomomonas asaccharolytica</name>
    <dbReference type="NCBI Taxonomy" id="2785331"/>
    <lineage>
        <taxon>Bacteria</taxon>
        <taxon>Pseudomonadati</taxon>
        <taxon>Pseudomonadota</taxon>
        <taxon>Gammaproteobacteria</taxon>
        <taxon>Pseudomonadales</taxon>
        <taxon>Pseudomonadaceae</taxon>
        <taxon>Entomomonas</taxon>
    </lineage>
</organism>
<name>A0A974NEA7_9GAMM</name>
<reference evidence="1 2" key="1">
    <citation type="submission" date="2021-01" db="EMBL/GenBank/DDBJ databases">
        <title>Entomomonas sp. F2A isolated from a house cricket (Acheta domesticus).</title>
        <authorList>
            <person name="Spergser J."/>
            <person name="Busse H.-J."/>
        </authorList>
    </citation>
    <scope>NUCLEOTIDE SEQUENCE [LARGE SCALE GENOMIC DNA]</scope>
    <source>
        <strain evidence="1 2">F2A</strain>
    </source>
</reference>
<protein>
    <submittedName>
        <fullName evidence="1">Uncharacterized protein</fullName>
    </submittedName>
</protein>
<dbReference type="EMBL" id="CP067393">
    <property type="protein sequence ID" value="QQP85015.1"/>
    <property type="molecule type" value="Genomic_DNA"/>
</dbReference>
<evidence type="ECO:0000313" key="1">
    <source>
        <dbReference type="EMBL" id="QQP85015.1"/>
    </source>
</evidence>
<dbReference type="Proteomes" id="UP000595278">
    <property type="component" value="Chromosome"/>
</dbReference>
<dbReference type="KEGG" id="eaz:JHT90_11540"/>
<dbReference type="AlphaFoldDB" id="A0A974NEA7"/>
<keyword evidence="2" id="KW-1185">Reference proteome</keyword>
<evidence type="ECO:0000313" key="2">
    <source>
        <dbReference type="Proteomes" id="UP000595278"/>
    </source>
</evidence>